<dbReference type="InterPro" id="IPR023393">
    <property type="entry name" value="START-like_dom_sf"/>
</dbReference>
<feature type="domain" description="Activator of Hsp90 ATPase homologue 1/2-like C-terminal" evidence="2">
    <location>
        <begin position="22"/>
        <end position="152"/>
    </location>
</feature>
<protein>
    <submittedName>
        <fullName evidence="3">Uncharacterized conserved protein YndB, AHSA1/START domain</fullName>
    </submittedName>
</protein>
<evidence type="ECO:0000259" key="2">
    <source>
        <dbReference type="Pfam" id="PF08327"/>
    </source>
</evidence>
<reference evidence="4" key="1">
    <citation type="submission" date="2016-10" db="EMBL/GenBank/DDBJ databases">
        <authorList>
            <person name="Varghese N."/>
            <person name="Submissions S."/>
        </authorList>
    </citation>
    <scope>NUCLEOTIDE SEQUENCE [LARGE SCALE GENOMIC DNA]</scope>
    <source>
        <strain evidence="4">CGMCC 4.6856</strain>
    </source>
</reference>
<dbReference type="InterPro" id="IPR013538">
    <property type="entry name" value="ASHA1/2-like_C"/>
</dbReference>
<dbReference type="RefSeq" id="WP_091179890.1">
    <property type="nucleotide sequence ID" value="NZ_FOFA01000004.1"/>
</dbReference>
<dbReference type="EMBL" id="FOFA01000004">
    <property type="protein sequence ID" value="SEQ55806.1"/>
    <property type="molecule type" value="Genomic_DNA"/>
</dbReference>
<comment type="similarity">
    <text evidence="1">Belongs to the AHA1 family.</text>
</comment>
<organism evidence="3 4">
    <name type="scientific">Microlunatus flavus</name>
    <dbReference type="NCBI Taxonomy" id="1036181"/>
    <lineage>
        <taxon>Bacteria</taxon>
        <taxon>Bacillati</taxon>
        <taxon>Actinomycetota</taxon>
        <taxon>Actinomycetes</taxon>
        <taxon>Propionibacteriales</taxon>
        <taxon>Propionibacteriaceae</taxon>
        <taxon>Microlunatus</taxon>
    </lineage>
</organism>
<evidence type="ECO:0000313" key="3">
    <source>
        <dbReference type="EMBL" id="SEQ55806.1"/>
    </source>
</evidence>
<dbReference type="Pfam" id="PF08327">
    <property type="entry name" value="AHSA1"/>
    <property type="match status" value="1"/>
</dbReference>
<dbReference type="SUPFAM" id="SSF55961">
    <property type="entry name" value="Bet v1-like"/>
    <property type="match status" value="1"/>
</dbReference>
<keyword evidence="4" id="KW-1185">Reference proteome</keyword>
<dbReference type="OrthoDB" id="3365660at2"/>
<dbReference type="Gene3D" id="3.30.530.20">
    <property type="match status" value="1"/>
</dbReference>
<evidence type="ECO:0000313" key="4">
    <source>
        <dbReference type="Proteomes" id="UP000198504"/>
    </source>
</evidence>
<sequence length="160" mass="17922">MTQGRRLARAGFTLTRDYPVGVERVWDAFAVEEEKLRWWGNPEAIAPGEWAFDFRVGGRDVAEGTFHEGPVTRYEAVYTDIVEHVRIVTTYDMWIDGVHMSTSLASIELEPVDGGTRFTHTEHGVFFDRFHADGPGREAGTRGLVEALGAYLARPPRPSA</sequence>
<evidence type="ECO:0000256" key="1">
    <source>
        <dbReference type="ARBA" id="ARBA00006817"/>
    </source>
</evidence>
<dbReference type="Proteomes" id="UP000198504">
    <property type="component" value="Unassembled WGS sequence"/>
</dbReference>
<dbReference type="STRING" id="1036181.SAMN05421756_10477"/>
<name>A0A1H9H0B9_9ACTN</name>
<gene>
    <name evidence="3" type="ORF">SAMN05421756_10477</name>
</gene>
<dbReference type="AlphaFoldDB" id="A0A1H9H0B9"/>
<proteinExistence type="inferred from homology"/>
<accession>A0A1H9H0B9</accession>